<comment type="caution">
    <text evidence="2">The sequence shown here is derived from an EMBL/GenBank/DDBJ whole genome shotgun (WGS) entry which is preliminary data.</text>
</comment>
<keyword evidence="1" id="KW-0732">Signal</keyword>
<dbReference type="EMBL" id="JBHRWW010000001">
    <property type="protein sequence ID" value="MFC3687032.1"/>
    <property type="molecule type" value="Genomic_DNA"/>
</dbReference>
<feature type="signal peptide" evidence="1">
    <location>
        <begin position="1"/>
        <end position="23"/>
    </location>
</feature>
<evidence type="ECO:0000313" key="3">
    <source>
        <dbReference type="Proteomes" id="UP001595685"/>
    </source>
</evidence>
<gene>
    <name evidence="2" type="ORF">ACFOLH_01605</name>
</gene>
<feature type="chain" id="PRO_5047106405" evidence="1">
    <location>
        <begin position="24"/>
        <end position="157"/>
    </location>
</feature>
<keyword evidence="3" id="KW-1185">Reference proteome</keyword>
<reference evidence="3" key="1">
    <citation type="journal article" date="2019" name="Int. J. Syst. Evol. Microbiol.">
        <title>The Global Catalogue of Microorganisms (GCM) 10K type strain sequencing project: providing services to taxonomists for standard genome sequencing and annotation.</title>
        <authorList>
            <consortium name="The Broad Institute Genomics Platform"/>
            <consortium name="The Broad Institute Genome Sequencing Center for Infectious Disease"/>
            <person name="Wu L."/>
            <person name="Ma J."/>
        </authorList>
    </citation>
    <scope>NUCLEOTIDE SEQUENCE [LARGE SCALE GENOMIC DNA]</scope>
    <source>
        <strain evidence="3">NCAIM B.02333</strain>
    </source>
</reference>
<evidence type="ECO:0000313" key="2">
    <source>
        <dbReference type="EMBL" id="MFC3687032.1"/>
    </source>
</evidence>
<organism evidence="2 3">
    <name type="scientific">Aquipuribacter hungaricus</name>
    <dbReference type="NCBI Taxonomy" id="545624"/>
    <lineage>
        <taxon>Bacteria</taxon>
        <taxon>Bacillati</taxon>
        <taxon>Actinomycetota</taxon>
        <taxon>Actinomycetes</taxon>
        <taxon>Micrococcales</taxon>
        <taxon>Intrasporangiaceae</taxon>
        <taxon>Aquipuribacter</taxon>
    </lineage>
</organism>
<dbReference type="Proteomes" id="UP001595685">
    <property type="component" value="Unassembled WGS sequence"/>
</dbReference>
<proteinExistence type="predicted"/>
<dbReference type="RefSeq" id="WP_340294083.1">
    <property type="nucleotide sequence ID" value="NZ_JBBEOI010000137.1"/>
</dbReference>
<evidence type="ECO:0000256" key="1">
    <source>
        <dbReference type="SAM" id="SignalP"/>
    </source>
</evidence>
<protein>
    <submittedName>
        <fullName evidence="2">Uncharacterized protein</fullName>
    </submittedName>
</protein>
<sequence length="157" mass="15626">MMRTVTAAAALVGAVAVATAVVAAPASAVPNRRGNTEIVPNATLQSLLVSVDAPVTPGDAGGVEFGIVGQPTSGVVRHVGGITISTLTGGQLELRNFWIDTGAGTVSAYVGGVGRLELFELDGLTLELNATASTAIAGDASLVGAPVAEAVVDEWNF</sequence>
<name>A0ABV7WC48_9MICO</name>
<accession>A0ABV7WC48</accession>